<dbReference type="Proteomes" id="UP001054837">
    <property type="component" value="Unassembled WGS sequence"/>
</dbReference>
<dbReference type="EMBL" id="BPLQ01014469">
    <property type="protein sequence ID" value="GIY80032.1"/>
    <property type="molecule type" value="Genomic_DNA"/>
</dbReference>
<keyword evidence="2" id="KW-1185">Reference proteome</keyword>
<evidence type="ECO:0000313" key="1">
    <source>
        <dbReference type="EMBL" id="GIY80032.1"/>
    </source>
</evidence>
<gene>
    <name evidence="1" type="ORF">CDAR_507261</name>
</gene>
<comment type="caution">
    <text evidence="1">The sequence shown here is derived from an EMBL/GenBank/DDBJ whole genome shotgun (WGS) entry which is preliminary data.</text>
</comment>
<accession>A0AAV4WBB8</accession>
<proteinExistence type="predicted"/>
<reference evidence="1 2" key="1">
    <citation type="submission" date="2021-06" db="EMBL/GenBank/DDBJ databases">
        <title>Caerostris darwini draft genome.</title>
        <authorList>
            <person name="Kono N."/>
            <person name="Arakawa K."/>
        </authorList>
    </citation>
    <scope>NUCLEOTIDE SEQUENCE [LARGE SCALE GENOMIC DNA]</scope>
</reference>
<name>A0AAV4WBB8_9ARAC</name>
<protein>
    <submittedName>
        <fullName evidence="1">Uncharacterized protein</fullName>
    </submittedName>
</protein>
<organism evidence="1 2">
    <name type="scientific">Caerostris darwini</name>
    <dbReference type="NCBI Taxonomy" id="1538125"/>
    <lineage>
        <taxon>Eukaryota</taxon>
        <taxon>Metazoa</taxon>
        <taxon>Ecdysozoa</taxon>
        <taxon>Arthropoda</taxon>
        <taxon>Chelicerata</taxon>
        <taxon>Arachnida</taxon>
        <taxon>Araneae</taxon>
        <taxon>Araneomorphae</taxon>
        <taxon>Entelegynae</taxon>
        <taxon>Araneoidea</taxon>
        <taxon>Araneidae</taxon>
        <taxon>Caerostris</taxon>
    </lineage>
</organism>
<sequence length="138" mass="15630">MVTSKAITQVPFFRSREELRKREARRPARISHSRINCLTDPSSQEIRAFHRDVGLALLSLISCVHKGCCFFNPTPVGGCDFIVALDENGLFVRVACASVLCIFVDQTQPTGIWVFSVMFKDFRGECLFFVYLFLCLSL</sequence>
<evidence type="ECO:0000313" key="2">
    <source>
        <dbReference type="Proteomes" id="UP001054837"/>
    </source>
</evidence>
<dbReference type="AlphaFoldDB" id="A0AAV4WBB8"/>